<sequence length="519" mass="55619">MVCSVSTTDSSGQSDFETLQDDHADNMETAVVALLEAVGEDITREGLRETPRRVAKAWRDLLQGYQQNLDSAIGDAIFHLREGQQQRQEHSSAHSQAAPSGSVSGLVLVRDIDFTSISQSSLLPFCGRCHVAYLPRDGVVLGLSKFARLTVLLAKRLQSQQQLAAQILSVFVEHVVPHGAAVIIEATHLEHGPDAPRHISHAVHGIFGHQDDHHLQEILALLGIADSASSASMPGPDFLSSHGSLLPDHPSDSQHAGTSSSIFEQDHMLEDSNSASSSQHSPQHHHHHVMSFAQSASAPGWEDSCSMDEGSVASELAALPAQQAAIAQAVVTLLEGAGADPNLQGLVPAAVNYARLLLESTSGHHLQLPPASSMAQQHQLSVSSISASNPAEIEEIVLPFSSQCEHHILPFQGNAYLAYCRIPGAQQITRSKLEQLVAVYAKRLQIQERLNKQLADALLELSGGLGCMVVCRASHMCMVARGIEKHASSTVTTVTRGSFAEDAALRTELLVRLSSKGML</sequence>
<dbReference type="Pfam" id="PF01227">
    <property type="entry name" value="GTP_cyclohydroI"/>
    <property type="match status" value="2"/>
</dbReference>
<dbReference type="GO" id="GO:0003934">
    <property type="term" value="F:GTP cyclohydrolase I activity"/>
    <property type="evidence" value="ECO:0007669"/>
    <property type="project" value="UniProtKB-EC"/>
</dbReference>
<evidence type="ECO:0000256" key="1">
    <source>
        <dbReference type="ARBA" id="ARBA00005080"/>
    </source>
</evidence>
<dbReference type="GO" id="GO:0005737">
    <property type="term" value="C:cytoplasm"/>
    <property type="evidence" value="ECO:0007669"/>
    <property type="project" value="TreeGrafter"/>
</dbReference>
<feature type="compositionally biased region" description="Low complexity" evidence="7">
    <location>
        <begin position="272"/>
        <end position="281"/>
    </location>
</feature>
<protein>
    <recommendedName>
        <fullName evidence="4">GTP cyclohydrolase 1</fullName>
        <ecNumber evidence="3">3.5.4.16</ecNumber>
    </recommendedName>
    <alternativeName>
        <fullName evidence="6">GTP cyclohydrolase I</fullName>
    </alternativeName>
</protein>
<reference evidence="9 10" key="1">
    <citation type="journal article" date="2024" name="Nat. Commun.">
        <title>Phylogenomics reveals the evolutionary origins of lichenization in chlorophyte algae.</title>
        <authorList>
            <person name="Puginier C."/>
            <person name="Libourel C."/>
            <person name="Otte J."/>
            <person name="Skaloud P."/>
            <person name="Haon M."/>
            <person name="Grisel S."/>
            <person name="Petersen M."/>
            <person name="Berrin J.G."/>
            <person name="Delaux P.M."/>
            <person name="Dal Grande F."/>
            <person name="Keller J."/>
        </authorList>
    </citation>
    <scope>NUCLEOTIDE SEQUENCE [LARGE SCALE GENOMIC DNA]</scope>
    <source>
        <strain evidence="9 10">SAG 2145</strain>
    </source>
</reference>
<evidence type="ECO:0000313" key="10">
    <source>
        <dbReference type="Proteomes" id="UP001438707"/>
    </source>
</evidence>
<evidence type="ECO:0000256" key="7">
    <source>
        <dbReference type="SAM" id="MobiDB-lite"/>
    </source>
</evidence>
<evidence type="ECO:0000313" key="9">
    <source>
        <dbReference type="EMBL" id="KAK9833640.1"/>
    </source>
</evidence>
<evidence type="ECO:0000256" key="5">
    <source>
        <dbReference type="ARBA" id="ARBA00022801"/>
    </source>
</evidence>
<keyword evidence="10" id="KW-1185">Reference proteome</keyword>
<feature type="region of interest" description="Disordered" evidence="7">
    <location>
        <begin position="236"/>
        <end position="307"/>
    </location>
</feature>
<dbReference type="GO" id="GO:0008270">
    <property type="term" value="F:zinc ion binding"/>
    <property type="evidence" value="ECO:0007669"/>
    <property type="project" value="TreeGrafter"/>
</dbReference>
<dbReference type="PANTHER" id="PTHR11109:SF7">
    <property type="entry name" value="GTP CYCLOHYDROLASE 1"/>
    <property type="match status" value="1"/>
</dbReference>
<evidence type="ECO:0000256" key="3">
    <source>
        <dbReference type="ARBA" id="ARBA00012715"/>
    </source>
</evidence>
<accession>A0AAW1RHR1</accession>
<dbReference type="SUPFAM" id="SSF55620">
    <property type="entry name" value="Tetrahydrobiopterin biosynthesis enzymes-like"/>
    <property type="match status" value="2"/>
</dbReference>
<evidence type="ECO:0000256" key="2">
    <source>
        <dbReference type="ARBA" id="ARBA00008085"/>
    </source>
</evidence>
<comment type="pathway">
    <text evidence="1">Cofactor biosynthesis; 7,8-dihydroneopterin triphosphate biosynthesis; 7,8-dihydroneopterin triphosphate from GTP: step 1/1.</text>
</comment>
<dbReference type="GO" id="GO:0046654">
    <property type="term" value="P:tetrahydrofolate biosynthetic process"/>
    <property type="evidence" value="ECO:0007669"/>
    <property type="project" value="InterPro"/>
</dbReference>
<evidence type="ECO:0000259" key="8">
    <source>
        <dbReference type="Pfam" id="PF01227"/>
    </source>
</evidence>
<dbReference type="InterPro" id="IPR020602">
    <property type="entry name" value="GTP_CycHdrlase_I_dom"/>
</dbReference>
<dbReference type="PROSITE" id="PS00860">
    <property type="entry name" value="GTP_CYCLOHYDROL_1_2"/>
    <property type="match status" value="1"/>
</dbReference>
<feature type="compositionally biased region" description="Polar residues" evidence="7">
    <location>
        <begin position="253"/>
        <end position="263"/>
    </location>
</feature>
<dbReference type="InterPro" id="IPR043133">
    <property type="entry name" value="GTP-CH-I_C/QueF"/>
</dbReference>
<name>A0AAW1RHR1_9CHLO</name>
<dbReference type="AlphaFoldDB" id="A0AAW1RHR1"/>
<dbReference type="PANTHER" id="PTHR11109">
    <property type="entry name" value="GTP CYCLOHYDROLASE I"/>
    <property type="match status" value="1"/>
</dbReference>
<dbReference type="InterPro" id="IPR043134">
    <property type="entry name" value="GTP-CH-I_N"/>
</dbReference>
<dbReference type="GO" id="GO:0005525">
    <property type="term" value="F:GTP binding"/>
    <property type="evidence" value="ECO:0007669"/>
    <property type="project" value="TreeGrafter"/>
</dbReference>
<proteinExistence type="inferred from homology"/>
<dbReference type="Gene3D" id="3.30.1130.10">
    <property type="match status" value="2"/>
</dbReference>
<dbReference type="EMBL" id="JALJOS010000010">
    <property type="protein sequence ID" value="KAK9833640.1"/>
    <property type="molecule type" value="Genomic_DNA"/>
</dbReference>
<keyword evidence="5" id="KW-0378">Hydrolase</keyword>
<evidence type="ECO:0000256" key="6">
    <source>
        <dbReference type="ARBA" id="ARBA00030854"/>
    </source>
</evidence>
<dbReference type="Proteomes" id="UP001438707">
    <property type="component" value="Unassembled WGS sequence"/>
</dbReference>
<evidence type="ECO:0000256" key="4">
    <source>
        <dbReference type="ARBA" id="ARBA00017272"/>
    </source>
</evidence>
<comment type="similarity">
    <text evidence="2">Belongs to the GTP cyclohydrolase I family.</text>
</comment>
<dbReference type="InterPro" id="IPR018234">
    <property type="entry name" value="GTP_CycHdrlase_I_CS"/>
</dbReference>
<gene>
    <name evidence="9" type="ORF">WJX74_001340</name>
</gene>
<dbReference type="InterPro" id="IPR001474">
    <property type="entry name" value="GTP_CycHdrlase_I"/>
</dbReference>
<dbReference type="GO" id="GO:0006729">
    <property type="term" value="P:tetrahydrobiopterin biosynthetic process"/>
    <property type="evidence" value="ECO:0007669"/>
    <property type="project" value="TreeGrafter"/>
</dbReference>
<feature type="domain" description="GTP cyclohydrolase I" evidence="8">
    <location>
        <begin position="326"/>
        <end position="510"/>
    </location>
</feature>
<feature type="domain" description="GTP cyclohydrolase I" evidence="8">
    <location>
        <begin position="27"/>
        <end position="189"/>
    </location>
</feature>
<dbReference type="EC" id="3.5.4.16" evidence="3"/>
<comment type="caution">
    <text evidence="9">The sequence shown here is derived from an EMBL/GenBank/DDBJ whole genome shotgun (WGS) entry which is preliminary data.</text>
</comment>
<organism evidence="9 10">
    <name type="scientific">Apatococcus lobatus</name>
    <dbReference type="NCBI Taxonomy" id="904363"/>
    <lineage>
        <taxon>Eukaryota</taxon>
        <taxon>Viridiplantae</taxon>
        <taxon>Chlorophyta</taxon>
        <taxon>core chlorophytes</taxon>
        <taxon>Trebouxiophyceae</taxon>
        <taxon>Chlorellales</taxon>
        <taxon>Chlorellaceae</taxon>
        <taxon>Apatococcus</taxon>
    </lineage>
</organism>
<dbReference type="Gene3D" id="1.10.286.10">
    <property type="match status" value="2"/>
</dbReference>